<feature type="transmembrane region" description="Helical" evidence="2">
    <location>
        <begin position="57"/>
        <end position="76"/>
    </location>
</feature>
<feature type="transmembrane region" description="Helical" evidence="2">
    <location>
        <begin position="29"/>
        <end position="51"/>
    </location>
</feature>
<accession>H5TTA8</accession>
<dbReference type="STRING" id="1108044.GOOTI_236_00100"/>
<evidence type="ECO:0000256" key="1">
    <source>
        <dbReference type="SAM" id="MobiDB-lite"/>
    </source>
</evidence>
<evidence type="ECO:0000313" key="4">
    <source>
        <dbReference type="EMBL" id="GAB36716.1"/>
    </source>
</evidence>
<evidence type="ECO:0000259" key="3">
    <source>
        <dbReference type="Pfam" id="PF03703"/>
    </source>
</evidence>
<dbReference type="Pfam" id="PF03703">
    <property type="entry name" value="bPH_2"/>
    <property type="match status" value="1"/>
</dbReference>
<dbReference type="AlphaFoldDB" id="H5TTA8"/>
<reference evidence="4" key="1">
    <citation type="submission" date="2012-02" db="EMBL/GenBank/DDBJ databases">
        <title>Whole genome shotgun sequence of Gordonia otitidis NBRC 100426.</title>
        <authorList>
            <person name="Yoshida I."/>
            <person name="Hosoyama A."/>
            <person name="Tsuchikane K."/>
            <person name="Katsumata H."/>
            <person name="Yamazaki S."/>
            <person name="Fujita N."/>
        </authorList>
    </citation>
    <scope>NUCLEOTIDE SEQUENCE [LARGE SCALE GENOMIC DNA]</scope>
    <source>
        <strain evidence="4">NBRC 100426</strain>
    </source>
</reference>
<keyword evidence="2" id="KW-0472">Membrane</keyword>
<name>H5TTA8_GORO1</name>
<comment type="caution">
    <text evidence="4">The sequence shown here is derived from an EMBL/GenBank/DDBJ whole genome shotgun (WGS) entry which is preliminary data.</text>
</comment>
<gene>
    <name evidence="4" type="ORF">GOOTI_236_00100</name>
</gene>
<dbReference type="Proteomes" id="UP000005038">
    <property type="component" value="Unassembled WGS sequence"/>
</dbReference>
<dbReference type="PANTHER" id="PTHR37938">
    <property type="entry name" value="BLL0215 PROTEIN"/>
    <property type="match status" value="1"/>
</dbReference>
<sequence length="227" mass="25871">MSFPRDNLAAGERVVVHHHPHWKCLIGPFSIFVLGTGLAGLAAGAIGASTIDPTLSMVLNILVAVCWAALAVWFFLRPLIGWKSTHFILTDRRVIFRRGVLTRSGIDIPVRRINTVEFRHGLLDRMLRTGTLIIESGSDEPLLFDDVPQVERVHTLLYHEVFDRPHHEVFDRPHHEVFDRPHHEVFDPHDEFDERHGFPHTGHGREADGRGRGGDSAYSRRVEVDRR</sequence>
<organism evidence="4 5">
    <name type="scientific">Gordonia otitidis (strain DSM 44809 / CCUG 52243 / JCM 12355 / NBRC 100426 / IFM 10032)</name>
    <dbReference type="NCBI Taxonomy" id="1108044"/>
    <lineage>
        <taxon>Bacteria</taxon>
        <taxon>Bacillati</taxon>
        <taxon>Actinomycetota</taxon>
        <taxon>Actinomycetes</taxon>
        <taxon>Mycobacteriales</taxon>
        <taxon>Gordoniaceae</taxon>
        <taxon>Gordonia</taxon>
    </lineage>
</organism>
<dbReference type="OrthoDB" id="4350422at2"/>
<keyword evidence="5" id="KW-1185">Reference proteome</keyword>
<dbReference type="InterPro" id="IPR005182">
    <property type="entry name" value="YdbS-like_PH"/>
</dbReference>
<dbReference type="PANTHER" id="PTHR37938:SF1">
    <property type="entry name" value="BLL0215 PROTEIN"/>
    <property type="match status" value="1"/>
</dbReference>
<proteinExistence type="predicted"/>
<keyword evidence="2" id="KW-0812">Transmembrane</keyword>
<evidence type="ECO:0000313" key="5">
    <source>
        <dbReference type="Proteomes" id="UP000005038"/>
    </source>
</evidence>
<protein>
    <recommendedName>
        <fullName evidence="3">YdbS-like PH domain-containing protein</fullName>
    </recommendedName>
</protein>
<feature type="region of interest" description="Disordered" evidence="1">
    <location>
        <begin position="189"/>
        <end position="227"/>
    </location>
</feature>
<evidence type="ECO:0000256" key="2">
    <source>
        <dbReference type="SAM" id="Phobius"/>
    </source>
</evidence>
<dbReference type="EMBL" id="BAFB01000236">
    <property type="protein sequence ID" value="GAB36716.1"/>
    <property type="molecule type" value="Genomic_DNA"/>
</dbReference>
<keyword evidence="2" id="KW-1133">Transmembrane helix</keyword>
<feature type="domain" description="YdbS-like PH" evidence="3">
    <location>
        <begin position="82"/>
        <end position="155"/>
    </location>
</feature>
<dbReference type="RefSeq" id="WP_007240878.1">
    <property type="nucleotide sequence ID" value="NZ_BAFB01000236.1"/>
</dbReference>